<gene>
    <name evidence="1" type="ORF">SAMN04488125_11064</name>
</gene>
<dbReference type="AlphaFoldDB" id="A0A1I4FMP3"/>
<dbReference type="EMBL" id="FOSV01000010">
    <property type="protein sequence ID" value="SFL17821.1"/>
    <property type="molecule type" value="Genomic_DNA"/>
</dbReference>
<dbReference type="Proteomes" id="UP000198804">
    <property type="component" value="Unassembled WGS sequence"/>
</dbReference>
<dbReference type="RefSeq" id="WP_091946788.1">
    <property type="nucleotide sequence ID" value="NZ_FOSV01000010.1"/>
</dbReference>
<accession>A0A1I4FMP3</accession>
<organism evidence="1 2">
    <name type="scientific">Methylorubrum salsuginis</name>
    <dbReference type="NCBI Taxonomy" id="414703"/>
    <lineage>
        <taxon>Bacteria</taxon>
        <taxon>Pseudomonadati</taxon>
        <taxon>Pseudomonadota</taxon>
        <taxon>Alphaproteobacteria</taxon>
        <taxon>Hyphomicrobiales</taxon>
        <taxon>Methylobacteriaceae</taxon>
        <taxon>Methylorubrum</taxon>
    </lineage>
</organism>
<proteinExistence type="predicted"/>
<sequence length="85" mass="9329">MSGDERYGATTFVRDRFGQLREGRTYPCADGEVARKVAEDRVAQGWAPGAAAFLRRGGGEFDEGETVTLAAFGDVPREVRDQMPF</sequence>
<protein>
    <submittedName>
        <fullName evidence="1">Uncharacterized protein</fullName>
    </submittedName>
</protein>
<keyword evidence="2" id="KW-1185">Reference proteome</keyword>
<name>A0A1I4FMP3_9HYPH</name>
<reference evidence="2" key="1">
    <citation type="submission" date="2016-10" db="EMBL/GenBank/DDBJ databases">
        <authorList>
            <person name="Varghese N."/>
            <person name="Submissions S."/>
        </authorList>
    </citation>
    <scope>NUCLEOTIDE SEQUENCE [LARGE SCALE GENOMIC DNA]</scope>
    <source>
        <strain evidence="2">CGMCC 1.6474</strain>
    </source>
</reference>
<dbReference type="STRING" id="414703.SAMN04488125_11064"/>
<evidence type="ECO:0000313" key="2">
    <source>
        <dbReference type="Proteomes" id="UP000198804"/>
    </source>
</evidence>
<evidence type="ECO:0000313" key="1">
    <source>
        <dbReference type="EMBL" id="SFL17821.1"/>
    </source>
</evidence>
<dbReference type="OrthoDB" id="8005479at2"/>